<dbReference type="SUPFAM" id="SSF51905">
    <property type="entry name" value="FAD/NAD(P)-binding domain"/>
    <property type="match status" value="1"/>
</dbReference>
<comment type="caution">
    <text evidence="2">The sequence shown here is derived from an EMBL/GenBank/DDBJ whole genome shotgun (WGS) entry which is preliminary data.</text>
</comment>
<protein>
    <submittedName>
        <fullName evidence="2">NAD(P)/FAD-dependent oxidoreductase</fullName>
        <ecNumber evidence="2">1.-.-.-</ecNumber>
    </submittedName>
</protein>
<dbReference type="Proteomes" id="UP001589818">
    <property type="component" value="Unassembled WGS sequence"/>
</dbReference>
<gene>
    <name evidence="2" type="ORF">ACFFJ8_31640</name>
</gene>
<sequence>MKNLYSGRLYWPETLSQYQTYLPLESDLTIQVAIIGGGLSGALCGYELAKQGIPSIILERGEIAGGSTAANTGLLQFSNDIMLSELIDQIGESAAVLFYRACELAIRQLRDMSAELGKDVEFAARSSLYFASHMQDVPKLKREYETLHSHGFQVEYWEPSDISARFPFRKPGAIVTHGDAEVNPFRFVHAAAEAAARKGAAIHEGTDIIAHETLADGRHRLRTSHGASVDAEHVIYAVGYEPEKLRGKLIKADLNRSFAIATEKQPHLDSWYGRYLIWETARPYSYMRTTTDGRILAGGLDEDTPIPLESDRLQHERTSRLHEQIKQLFPSCQAPLAYEWNATFGESRDNLPFIGKDPAWPGVYYCLGYGGNGTVYSMIASQLVTDQIRGIDHPLADIVRLDRPTLQEA</sequence>
<dbReference type="InterPro" id="IPR036188">
    <property type="entry name" value="FAD/NAD-bd_sf"/>
</dbReference>
<organism evidence="2 3">
    <name type="scientific">Paenibacillus mendelii</name>
    <dbReference type="NCBI Taxonomy" id="206163"/>
    <lineage>
        <taxon>Bacteria</taxon>
        <taxon>Bacillati</taxon>
        <taxon>Bacillota</taxon>
        <taxon>Bacilli</taxon>
        <taxon>Bacillales</taxon>
        <taxon>Paenibacillaceae</taxon>
        <taxon>Paenibacillus</taxon>
    </lineage>
</organism>
<accession>A0ABV6JJ17</accession>
<dbReference type="PANTHER" id="PTHR13847">
    <property type="entry name" value="SARCOSINE DEHYDROGENASE-RELATED"/>
    <property type="match status" value="1"/>
</dbReference>
<dbReference type="Pfam" id="PF01266">
    <property type="entry name" value="DAO"/>
    <property type="match status" value="1"/>
</dbReference>
<keyword evidence="3" id="KW-1185">Reference proteome</keyword>
<dbReference type="RefSeq" id="WP_204817492.1">
    <property type="nucleotide sequence ID" value="NZ_JANHOF010000002.1"/>
</dbReference>
<evidence type="ECO:0000313" key="2">
    <source>
        <dbReference type="EMBL" id="MFC0395910.1"/>
    </source>
</evidence>
<dbReference type="Gene3D" id="3.30.9.10">
    <property type="entry name" value="D-Amino Acid Oxidase, subunit A, domain 2"/>
    <property type="match status" value="1"/>
</dbReference>
<dbReference type="Gene3D" id="3.50.50.60">
    <property type="entry name" value="FAD/NAD(P)-binding domain"/>
    <property type="match status" value="1"/>
</dbReference>
<dbReference type="EMBL" id="JBHLVF010000047">
    <property type="protein sequence ID" value="MFC0395910.1"/>
    <property type="molecule type" value="Genomic_DNA"/>
</dbReference>
<reference evidence="2 3" key="1">
    <citation type="submission" date="2024-09" db="EMBL/GenBank/DDBJ databases">
        <authorList>
            <person name="Sun Q."/>
            <person name="Mori K."/>
        </authorList>
    </citation>
    <scope>NUCLEOTIDE SEQUENCE [LARGE SCALE GENOMIC DNA]</scope>
    <source>
        <strain evidence="2 3">CCM 4839</strain>
    </source>
</reference>
<proteinExistence type="predicted"/>
<dbReference type="PANTHER" id="PTHR13847:SF201">
    <property type="entry name" value="PUTATIBE OXIDOREDUCTASE"/>
    <property type="match status" value="1"/>
</dbReference>
<dbReference type="InterPro" id="IPR006076">
    <property type="entry name" value="FAD-dep_OxRdtase"/>
</dbReference>
<dbReference type="EC" id="1.-.-.-" evidence="2"/>
<name>A0ABV6JJ17_9BACL</name>
<keyword evidence="2" id="KW-0560">Oxidoreductase</keyword>
<feature type="domain" description="FAD dependent oxidoreductase" evidence="1">
    <location>
        <begin position="32"/>
        <end position="386"/>
    </location>
</feature>
<evidence type="ECO:0000259" key="1">
    <source>
        <dbReference type="Pfam" id="PF01266"/>
    </source>
</evidence>
<evidence type="ECO:0000313" key="3">
    <source>
        <dbReference type="Proteomes" id="UP001589818"/>
    </source>
</evidence>
<dbReference type="GO" id="GO:0016491">
    <property type="term" value="F:oxidoreductase activity"/>
    <property type="evidence" value="ECO:0007669"/>
    <property type="project" value="UniProtKB-KW"/>
</dbReference>